<dbReference type="KEGG" id="pfu:PF0655"/>
<accession>Q8U321</accession>
<dbReference type="CDD" id="cd14014">
    <property type="entry name" value="STKc_PknB_like"/>
    <property type="match status" value="1"/>
</dbReference>
<dbReference type="InterPro" id="IPR011009">
    <property type="entry name" value="Kinase-like_dom_sf"/>
</dbReference>
<name>Q8U321_PYRFU</name>
<dbReference type="GO" id="GO:0005524">
    <property type="term" value="F:ATP binding"/>
    <property type="evidence" value="ECO:0007669"/>
    <property type="project" value="UniProtKB-KW"/>
</dbReference>
<dbReference type="PROSITE" id="PS00107">
    <property type="entry name" value="PROTEIN_KINASE_ATP"/>
    <property type="match status" value="1"/>
</dbReference>
<dbReference type="Pfam" id="PF00069">
    <property type="entry name" value="Pkinase"/>
    <property type="match status" value="1"/>
</dbReference>
<dbReference type="PATRIC" id="fig|186497.12.peg.687"/>
<evidence type="ECO:0000256" key="2">
    <source>
        <dbReference type="ARBA" id="ARBA00022840"/>
    </source>
</evidence>
<dbReference type="HOGENOM" id="CLU_000288_63_44_2"/>
<dbReference type="PROSITE" id="PS50011">
    <property type="entry name" value="PROTEIN_KINASE_DOM"/>
    <property type="match status" value="1"/>
</dbReference>
<dbReference type="PANTHER" id="PTHR24348:SF68">
    <property type="entry name" value="SERINE_THREONINE-PROTEIN KINASE ATG1C"/>
    <property type="match status" value="1"/>
</dbReference>
<organism evidence="4 5">
    <name type="scientific">Pyrococcus furiosus (strain ATCC 43587 / DSM 3638 / JCM 8422 / Vc1)</name>
    <dbReference type="NCBI Taxonomy" id="186497"/>
    <lineage>
        <taxon>Archaea</taxon>
        <taxon>Methanobacteriati</taxon>
        <taxon>Methanobacteriota</taxon>
        <taxon>Thermococci</taxon>
        <taxon>Thermococcales</taxon>
        <taxon>Thermococcaceae</taxon>
        <taxon>Pyrococcus</taxon>
    </lineage>
</organism>
<dbReference type="Gene3D" id="1.10.510.10">
    <property type="entry name" value="Transferase(Phosphotransferase) domain 1"/>
    <property type="match status" value="1"/>
</dbReference>
<feature type="domain" description="Protein kinase" evidence="3">
    <location>
        <begin position="93"/>
        <end position="354"/>
    </location>
</feature>
<evidence type="ECO:0000256" key="1">
    <source>
        <dbReference type="ARBA" id="ARBA00022741"/>
    </source>
</evidence>
<dbReference type="PANTHER" id="PTHR24348">
    <property type="entry name" value="SERINE/THREONINE-PROTEIN KINASE UNC-51-RELATED"/>
    <property type="match status" value="1"/>
</dbReference>
<dbReference type="GO" id="GO:0004674">
    <property type="term" value="F:protein serine/threonine kinase activity"/>
    <property type="evidence" value="ECO:0007669"/>
    <property type="project" value="InterPro"/>
</dbReference>
<dbReference type="AlphaFoldDB" id="Q8U321"/>
<evidence type="ECO:0000313" key="4">
    <source>
        <dbReference type="EMBL" id="AAL80779.1"/>
    </source>
</evidence>
<dbReference type="InterPro" id="IPR008271">
    <property type="entry name" value="Ser/Thr_kinase_AS"/>
</dbReference>
<dbReference type="STRING" id="186497.PF0655"/>
<evidence type="ECO:0000259" key="3">
    <source>
        <dbReference type="PROSITE" id="PS50011"/>
    </source>
</evidence>
<dbReference type="PROSITE" id="PS00108">
    <property type="entry name" value="PROTEIN_KINASE_ST"/>
    <property type="match status" value="1"/>
</dbReference>
<dbReference type="SMART" id="SM00220">
    <property type="entry name" value="S_TKc"/>
    <property type="match status" value="1"/>
</dbReference>
<gene>
    <name evidence="4" type="ordered locus">PF0655</name>
</gene>
<keyword evidence="4" id="KW-0418">Kinase</keyword>
<dbReference type="InterPro" id="IPR000719">
    <property type="entry name" value="Prot_kinase_dom"/>
</dbReference>
<keyword evidence="1" id="KW-0547">Nucleotide-binding</keyword>
<dbReference type="SUPFAM" id="SSF56112">
    <property type="entry name" value="Protein kinase-like (PK-like)"/>
    <property type="match status" value="1"/>
</dbReference>
<dbReference type="GO" id="GO:0005737">
    <property type="term" value="C:cytoplasm"/>
    <property type="evidence" value="ECO:0007669"/>
    <property type="project" value="TreeGrafter"/>
</dbReference>
<reference evidence="4 5" key="1">
    <citation type="journal article" date="1999" name="Genetics">
        <title>Divergence of the hyperthermophilic archaea Pyrococcus furiosus and P. horikoshii inferred from complete genomic sequences.</title>
        <authorList>
            <person name="Maeder D.L."/>
            <person name="Weiss R.B."/>
            <person name="Dunn D.M."/>
            <person name="Cherry J.L."/>
            <person name="Gonzalez J.M."/>
            <person name="DiRuggiero J."/>
            <person name="Robb F.T."/>
        </authorList>
    </citation>
    <scope>NUCLEOTIDE SEQUENCE [LARGE SCALE GENOMIC DNA]</scope>
    <source>
        <strain evidence="5">ATCC 43587 / DSM 3638 / JCM 8422 / Vc1</strain>
    </source>
</reference>
<evidence type="ECO:0000313" key="5">
    <source>
        <dbReference type="Proteomes" id="UP000001013"/>
    </source>
</evidence>
<keyword evidence="2" id="KW-0067">ATP-binding</keyword>
<dbReference type="InterPro" id="IPR017441">
    <property type="entry name" value="Protein_kinase_ATP_BS"/>
</dbReference>
<keyword evidence="4" id="KW-0808">Transferase</keyword>
<dbReference type="Proteomes" id="UP000001013">
    <property type="component" value="Chromosome"/>
</dbReference>
<keyword evidence="5" id="KW-1185">Reference proteome</keyword>
<sequence length="370" mass="42238">MDVSTATTDALVGYTYSQVDDPFLRVQNSFVEPQELNMRPRTYYYLHSTSQPKVFGEYKAPPQTQLTQLGDIIIRKNGGNPLKRFPSDLLGKYRPLEVLGEGGFAEVYKVVRKNDGKIVAIKVPRINQGTSKLFIKEVSIWLHLNHPNIVRLYDADILPIPHLEMEYVEGVKINGKIVRNLDEYPKPMREDIALKIIKGIAEGLKHAHSRGIYHLDLKPLNILLTRDLTPKITDWGLAKIAVRTFSGSISGYTPLYAAPEQLAPSKYGGVDERTDVWQIGVIFYELLTGKLPFDGYTYEEIRGKIVDEGYNFKPPSTFSPKLAKYNKIFEKLLAKKKENRYQTIPEFLTDLKELEINKLKTTLSKRALRH</sequence>
<dbReference type="EMBL" id="AE009950">
    <property type="protein sequence ID" value="AAL80779.1"/>
    <property type="molecule type" value="Genomic_DNA"/>
</dbReference>
<proteinExistence type="predicted"/>
<protein>
    <submittedName>
        <fullName evidence="4">Serine/threonine-protein kinase</fullName>
    </submittedName>
</protein>
<dbReference type="PaxDb" id="186497-PF0655"/>
<dbReference type="eggNOG" id="arCOG03682">
    <property type="taxonomic scope" value="Archaea"/>
</dbReference>
<dbReference type="InterPro" id="IPR045269">
    <property type="entry name" value="Atg1-like"/>
</dbReference>
<dbReference type="PhylomeDB" id="Q8U321"/>